<feature type="compositionally biased region" description="Low complexity" evidence="1">
    <location>
        <begin position="308"/>
        <end position="333"/>
    </location>
</feature>
<gene>
    <name evidence="3" type="ORF">RSOLAG22IIIB_08138</name>
</gene>
<reference evidence="3 4" key="1">
    <citation type="submission" date="2015-07" db="EMBL/GenBank/DDBJ databases">
        <authorList>
            <person name="Noorani M."/>
        </authorList>
    </citation>
    <scope>NUCLEOTIDE SEQUENCE [LARGE SCALE GENOMIC DNA]</scope>
    <source>
        <strain evidence="3">BBA 69670</strain>
    </source>
</reference>
<keyword evidence="4" id="KW-1185">Reference proteome</keyword>
<protein>
    <recommendedName>
        <fullName evidence="2">DUF6532 domain-containing protein</fullName>
    </recommendedName>
</protein>
<feature type="compositionally biased region" description="Low complexity" evidence="1">
    <location>
        <begin position="393"/>
        <end position="416"/>
    </location>
</feature>
<proteinExistence type="predicted"/>
<dbReference type="EMBL" id="CYGV01000569">
    <property type="protein sequence ID" value="CUA68893.1"/>
    <property type="molecule type" value="Genomic_DNA"/>
</dbReference>
<feature type="compositionally biased region" description="Polar residues" evidence="1">
    <location>
        <begin position="434"/>
        <end position="446"/>
    </location>
</feature>
<sequence length="796" mass="88261">MLTPSKKGEAYWNGRAPVAERRETKQRKDTIAEKRAAAAGDSDPPCSTESRARSTIASSQEDPKGKGKAVATPPALAKGRRVLTPIQEVETRQNEHSLPHPGSRPRSTGDPIQDGVDIEEWQRQRLIWYISHRNKTYVPSNSDYDDLKKILGTDGMWDSDDETHDFGVLGQAAAGVSNGGHNSDYYDGDDDPDRYNREPTPRKPVPVKSVNPPPPPKNDNATSTNTGRPKATTNLFRHTSLDELDNSNGKRSREMSPTRVTSTEVKKSRHHAGRTGLVILRSGPSGGVLEKSQASIDSARSVLNFPESSSAEASHSNASRSDSNRSSSPDDAALFNYGSRSPPARHAPLGDPMEANAGQSGLGQAQDSGEGRCTQSGTGPTASRSDPNRQPLRSTSAGASRSSSRTVSSSSAASVVRRARKQTTTTKLRARTSRIGQQQEPVNLGSNGHGAATISNNNRSRNNRNDDRSNSDRNDNHGGDRTHNNSNRVDNSHEDRNSRRRGRSYLEDESDAAPKKKKSTRGRLNDFEGTEKRVLYWAGRAFVAIMVSNGMYETDTDVLDNRRLDAWEQGCDKCEVDPEDYPISPAHVENLDDRLCTWRSHSKENMIKEVKHTFFRELKTRGQIMEEVERLKSGGLHTKPGSENGKGYFQHPILQTFVNECLFKFRDDIGVQFAKHFKIISAELMCYSCTIIQYLIEEWDTGVHVRGRLDNEVQRKAYHTHLKNHASFVLKSNGRWELMQEQIFLRAFVNSGAPRSSIPIDEKNLIEEAGILADEPSEAERAAWREEMAALDPDGT</sequence>
<evidence type="ECO:0000313" key="4">
    <source>
        <dbReference type="Proteomes" id="UP000044841"/>
    </source>
</evidence>
<feature type="compositionally biased region" description="Polar residues" evidence="1">
    <location>
        <begin position="357"/>
        <end position="385"/>
    </location>
</feature>
<evidence type="ECO:0000256" key="1">
    <source>
        <dbReference type="SAM" id="MobiDB-lite"/>
    </source>
</evidence>
<feature type="region of interest" description="Disordered" evidence="1">
    <location>
        <begin position="1"/>
        <end position="116"/>
    </location>
</feature>
<feature type="domain" description="DUF6532" evidence="2">
    <location>
        <begin position="540"/>
        <end position="727"/>
    </location>
</feature>
<organism evidence="3 4">
    <name type="scientific">Rhizoctonia solani</name>
    <dbReference type="NCBI Taxonomy" id="456999"/>
    <lineage>
        <taxon>Eukaryota</taxon>
        <taxon>Fungi</taxon>
        <taxon>Dikarya</taxon>
        <taxon>Basidiomycota</taxon>
        <taxon>Agaricomycotina</taxon>
        <taxon>Agaricomycetes</taxon>
        <taxon>Cantharellales</taxon>
        <taxon>Ceratobasidiaceae</taxon>
        <taxon>Rhizoctonia</taxon>
    </lineage>
</organism>
<feature type="compositionally biased region" description="Basic and acidic residues" evidence="1">
    <location>
        <begin position="463"/>
        <end position="483"/>
    </location>
</feature>
<feature type="region of interest" description="Disordered" evidence="1">
    <location>
        <begin position="307"/>
        <end position="524"/>
    </location>
</feature>
<dbReference type="Proteomes" id="UP000044841">
    <property type="component" value="Unassembled WGS sequence"/>
</dbReference>
<evidence type="ECO:0000313" key="3">
    <source>
        <dbReference type="EMBL" id="CUA68893.1"/>
    </source>
</evidence>
<name>A0A0K6FRS6_9AGAM</name>
<evidence type="ECO:0000259" key="2">
    <source>
        <dbReference type="Pfam" id="PF20149"/>
    </source>
</evidence>
<feature type="compositionally biased region" description="Polar residues" evidence="1">
    <location>
        <begin position="45"/>
        <end position="60"/>
    </location>
</feature>
<feature type="compositionally biased region" description="Basic and acidic residues" evidence="1">
    <location>
        <begin position="89"/>
        <end position="98"/>
    </location>
</feature>
<feature type="compositionally biased region" description="Polar residues" evidence="1">
    <location>
        <begin position="221"/>
        <end position="237"/>
    </location>
</feature>
<feature type="compositionally biased region" description="Basic and acidic residues" evidence="1">
    <location>
        <begin position="18"/>
        <end position="36"/>
    </location>
</feature>
<dbReference type="Pfam" id="PF20149">
    <property type="entry name" value="DUF6532"/>
    <property type="match status" value="1"/>
</dbReference>
<dbReference type="AlphaFoldDB" id="A0A0K6FRS6"/>
<accession>A0A0K6FRS6</accession>
<feature type="region of interest" description="Disordered" evidence="1">
    <location>
        <begin position="174"/>
        <end position="293"/>
    </location>
</feature>
<dbReference type="InterPro" id="IPR045341">
    <property type="entry name" value="DUF6532"/>
</dbReference>